<dbReference type="EMBL" id="JAUSRA010000001">
    <property type="protein sequence ID" value="MDP9793795.1"/>
    <property type="molecule type" value="Genomic_DNA"/>
</dbReference>
<organism evidence="3 4">
    <name type="scientific">Catenuloplanes nepalensis</name>
    <dbReference type="NCBI Taxonomy" id="587533"/>
    <lineage>
        <taxon>Bacteria</taxon>
        <taxon>Bacillati</taxon>
        <taxon>Actinomycetota</taxon>
        <taxon>Actinomycetes</taxon>
        <taxon>Micromonosporales</taxon>
        <taxon>Micromonosporaceae</taxon>
        <taxon>Catenuloplanes</taxon>
    </lineage>
</organism>
<dbReference type="RefSeq" id="WP_306828878.1">
    <property type="nucleotide sequence ID" value="NZ_JAUSRA010000001.1"/>
</dbReference>
<comment type="similarity">
    <text evidence="1 2">Belongs to the cytochrome P450 family.</text>
</comment>
<keyword evidence="2" id="KW-0479">Metal-binding</keyword>
<dbReference type="PRINTS" id="PR00359">
    <property type="entry name" value="BP450"/>
</dbReference>
<evidence type="ECO:0000313" key="3">
    <source>
        <dbReference type="EMBL" id="MDP9793795.1"/>
    </source>
</evidence>
<gene>
    <name evidence="3" type="ORF">J2S43_002307</name>
</gene>
<dbReference type="Gene3D" id="1.10.630.10">
    <property type="entry name" value="Cytochrome P450"/>
    <property type="match status" value="1"/>
</dbReference>
<dbReference type="InterPro" id="IPR002397">
    <property type="entry name" value="Cyt_P450_B"/>
</dbReference>
<keyword evidence="2" id="KW-0349">Heme</keyword>
<sequence>MAVLADRFDPADPELRVDPYPIYRRFREADPVHWGLSSLAGFPGAWYIFRHDDVVSILRDSRFGKERPATDFATADARPERTTVPEAARTFFGTARQWVVHRDPPDHTRLRDLLRPHFAPAAVARLRPRIAAIAADLLDGIARRGGGDLIADYAYPLPVAVIAEMIGLPADGRDLLVECSRHWQAVDVSTTDETWRGAGDAIDAARDYLRVLVRRRDRGTGDLIDVLAGGRDTGEVVSEDELLANIMFLFVAGAGFQTTTGLIGSGLHLLLSDREQWDRLADRPGLLPSAIDEALRYEPPVQTTNRIAREAVTVGGRTIGAGDSVLVVFAAANRDPAVFPDPDRFDITRTGRANHSFGVGIHYCLGGPLAAVEAEIAIGALRTRLPGLRPAGPAAWNPMVSLRVLQTLPVAC</sequence>
<keyword evidence="2" id="KW-0503">Monooxygenase</keyword>
<keyword evidence="2" id="KW-0560">Oxidoreductase</keyword>
<protein>
    <submittedName>
        <fullName evidence="3">Cytochrome P450</fullName>
    </submittedName>
</protein>
<evidence type="ECO:0000313" key="4">
    <source>
        <dbReference type="Proteomes" id="UP001240984"/>
    </source>
</evidence>
<comment type="caution">
    <text evidence="3">The sequence shown here is derived from an EMBL/GenBank/DDBJ whole genome shotgun (WGS) entry which is preliminary data.</text>
</comment>
<dbReference type="CDD" id="cd20625">
    <property type="entry name" value="CYP164-like"/>
    <property type="match status" value="1"/>
</dbReference>
<dbReference type="PANTHER" id="PTHR46696">
    <property type="entry name" value="P450, PUTATIVE (EUROFUNG)-RELATED"/>
    <property type="match status" value="1"/>
</dbReference>
<evidence type="ECO:0000256" key="1">
    <source>
        <dbReference type="ARBA" id="ARBA00010617"/>
    </source>
</evidence>
<keyword evidence="4" id="KW-1185">Reference proteome</keyword>
<dbReference type="InterPro" id="IPR001128">
    <property type="entry name" value="Cyt_P450"/>
</dbReference>
<dbReference type="Pfam" id="PF00067">
    <property type="entry name" value="p450"/>
    <property type="match status" value="1"/>
</dbReference>
<evidence type="ECO:0000256" key="2">
    <source>
        <dbReference type="RuleBase" id="RU000461"/>
    </source>
</evidence>
<name>A0ABT9MQV3_9ACTN</name>
<dbReference type="SUPFAM" id="SSF48264">
    <property type="entry name" value="Cytochrome P450"/>
    <property type="match status" value="1"/>
</dbReference>
<keyword evidence="2" id="KW-0408">Iron</keyword>
<reference evidence="3 4" key="1">
    <citation type="submission" date="2023-07" db="EMBL/GenBank/DDBJ databases">
        <title>Sequencing the genomes of 1000 actinobacteria strains.</title>
        <authorList>
            <person name="Klenk H.-P."/>
        </authorList>
    </citation>
    <scope>NUCLEOTIDE SEQUENCE [LARGE SCALE GENOMIC DNA]</scope>
    <source>
        <strain evidence="3 4">DSM 44710</strain>
    </source>
</reference>
<dbReference type="PROSITE" id="PS00086">
    <property type="entry name" value="CYTOCHROME_P450"/>
    <property type="match status" value="1"/>
</dbReference>
<dbReference type="PANTHER" id="PTHR46696:SF1">
    <property type="entry name" value="CYTOCHROME P450 YJIB-RELATED"/>
    <property type="match status" value="1"/>
</dbReference>
<dbReference type="InterPro" id="IPR036396">
    <property type="entry name" value="Cyt_P450_sf"/>
</dbReference>
<dbReference type="InterPro" id="IPR017972">
    <property type="entry name" value="Cyt_P450_CS"/>
</dbReference>
<dbReference type="Proteomes" id="UP001240984">
    <property type="component" value="Unassembled WGS sequence"/>
</dbReference>
<accession>A0ABT9MQV3</accession>
<proteinExistence type="inferred from homology"/>